<keyword evidence="6 8" id="KW-0472">Membrane</keyword>
<dbReference type="Pfam" id="PF02397">
    <property type="entry name" value="Bac_transf"/>
    <property type="match status" value="1"/>
</dbReference>
<dbReference type="Proteomes" id="UP001596025">
    <property type="component" value="Unassembled WGS sequence"/>
</dbReference>
<keyword evidence="11" id="KW-1185">Reference proteome</keyword>
<evidence type="ECO:0000256" key="1">
    <source>
        <dbReference type="ARBA" id="ARBA00004141"/>
    </source>
</evidence>
<keyword evidence="3 10" id="KW-0808">Transferase</keyword>
<comment type="subcellular location">
    <subcellularLocation>
        <location evidence="1">Membrane</location>
        <topology evidence="1">Multi-pass membrane protein</topology>
    </subcellularLocation>
</comment>
<feature type="transmembrane region" description="Helical" evidence="8">
    <location>
        <begin position="319"/>
        <end position="339"/>
    </location>
</feature>
<name>A0ABV9LI68_9ACTN</name>
<feature type="transmembrane region" description="Helical" evidence="8">
    <location>
        <begin position="145"/>
        <end position="164"/>
    </location>
</feature>
<dbReference type="PANTHER" id="PTHR30576:SF10">
    <property type="entry name" value="SLL5057 PROTEIN"/>
    <property type="match status" value="1"/>
</dbReference>
<feature type="transmembrane region" description="Helical" evidence="8">
    <location>
        <begin position="83"/>
        <end position="101"/>
    </location>
</feature>
<feature type="transmembrane region" description="Helical" evidence="8">
    <location>
        <begin position="122"/>
        <end position="139"/>
    </location>
</feature>
<evidence type="ECO:0000256" key="7">
    <source>
        <dbReference type="SAM" id="MobiDB-lite"/>
    </source>
</evidence>
<comment type="caution">
    <text evidence="10">The sequence shown here is derived from an EMBL/GenBank/DDBJ whole genome shotgun (WGS) entry which is preliminary data.</text>
</comment>
<evidence type="ECO:0000256" key="6">
    <source>
        <dbReference type="ARBA" id="ARBA00023136"/>
    </source>
</evidence>
<evidence type="ECO:0000256" key="8">
    <source>
        <dbReference type="SAM" id="Phobius"/>
    </source>
</evidence>
<evidence type="ECO:0000313" key="11">
    <source>
        <dbReference type="Proteomes" id="UP001596025"/>
    </source>
</evidence>
<reference evidence="11" key="1">
    <citation type="journal article" date="2019" name="Int. J. Syst. Evol. Microbiol.">
        <title>The Global Catalogue of Microorganisms (GCM) 10K type strain sequencing project: providing services to taxonomists for standard genome sequencing and annotation.</title>
        <authorList>
            <consortium name="The Broad Institute Genomics Platform"/>
            <consortium name="The Broad Institute Genome Sequencing Center for Infectious Disease"/>
            <person name="Wu L."/>
            <person name="Ma J."/>
        </authorList>
    </citation>
    <scope>NUCLEOTIDE SEQUENCE [LARGE SCALE GENOMIC DNA]</scope>
    <source>
        <strain evidence="11">CCUG 62763</strain>
    </source>
</reference>
<comment type="similarity">
    <text evidence="2">Belongs to the bacterial sugar transferase family.</text>
</comment>
<evidence type="ECO:0000256" key="2">
    <source>
        <dbReference type="ARBA" id="ARBA00006464"/>
    </source>
</evidence>
<dbReference type="PANTHER" id="PTHR30576">
    <property type="entry name" value="COLANIC BIOSYNTHESIS UDP-GLUCOSE LIPID CARRIER TRANSFERASE"/>
    <property type="match status" value="1"/>
</dbReference>
<feature type="region of interest" description="Disordered" evidence="7">
    <location>
        <begin position="1"/>
        <end position="23"/>
    </location>
</feature>
<evidence type="ECO:0000256" key="3">
    <source>
        <dbReference type="ARBA" id="ARBA00022679"/>
    </source>
</evidence>
<gene>
    <name evidence="10" type="ORF">ACFO3M_07340</name>
</gene>
<dbReference type="Gene3D" id="3.40.50.720">
    <property type="entry name" value="NAD(P)-binding Rossmann-like Domain"/>
    <property type="match status" value="1"/>
</dbReference>
<dbReference type="EMBL" id="JBHSGR010000006">
    <property type="protein sequence ID" value="MFC4693197.1"/>
    <property type="molecule type" value="Genomic_DNA"/>
</dbReference>
<organism evidence="10 11">
    <name type="scientific">Geodermatophilus arenarius</name>
    <dbReference type="NCBI Taxonomy" id="1137990"/>
    <lineage>
        <taxon>Bacteria</taxon>
        <taxon>Bacillati</taxon>
        <taxon>Actinomycetota</taxon>
        <taxon>Actinomycetes</taxon>
        <taxon>Geodermatophilales</taxon>
        <taxon>Geodermatophilaceae</taxon>
        <taxon>Geodermatophilus</taxon>
    </lineage>
</organism>
<sequence>MTGGDVLLDHSGSGSGTVTGALPVPRRAAEPRQVLRAVGRPVTRRWAGRYSAVLHLLDLTAAVLATGAVVLAHPAGTSPASPVVLTAATLVLAWPLLLVGTGAHEERVFGTGSDEYRRVGRAGFLLLALTCVVSFLGQLQPSHALVLLGVPGLTVLTLAGRYAARCGLRRLRARGACTKRVVVVGRGGAVVELATAVRRQGFAGLEVVGACVTPDSRARVAGTLGVPVAGLDDVVATAARLGADTVAVTSASETAAEYLRRLSWQLEGTGIELLVAPGLIEVAGPRLHIRPFEGLPLLSVEQPRFRGWGRLVKGGVDRAAAAVALLLLAPVLLALAVAVKLDSAGPVLYRQERVGVNGRRFTILKFRSMTVDADRRLGELLERNEGDGLLFKMRDDPRVTRVGRWLRRFSLDELPQLFNVLGGSMSLVGPRPPLPAEVERYDSSVSRRLLVKPGLTGLWQVSGRSDLSWEEAVRLDLRYVENWSLALDTLILAKTVRAVVTSSGAY</sequence>
<dbReference type="InterPro" id="IPR003362">
    <property type="entry name" value="Bact_transf"/>
</dbReference>
<dbReference type="EC" id="2.7.8.-" evidence="10"/>
<proteinExistence type="inferred from homology"/>
<evidence type="ECO:0000256" key="4">
    <source>
        <dbReference type="ARBA" id="ARBA00022692"/>
    </source>
</evidence>
<evidence type="ECO:0000313" key="10">
    <source>
        <dbReference type="EMBL" id="MFC4693197.1"/>
    </source>
</evidence>
<keyword evidence="5 8" id="KW-1133">Transmembrane helix</keyword>
<evidence type="ECO:0000259" key="9">
    <source>
        <dbReference type="Pfam" id="PF02397"/>
    </source>
</evidence>
<evidence type="ECO:0000256" key="5">
    <source>
        <dbReference type="ARBA" id="ARBA00022989"/>
    </source>
</evidence>
<accession>A0ABV9LI68</accession>
<protein>
    <submittedName>
        <fullName evidence="10">Sugar transferase</fullName>
        <ecNumber evidence="10">2.7.8.-</ecNumber>
    </submittedName>
</protein>
<dbReference type="NCBIfam" id="TIGR03025">
    <property type="entry name" value="EPS_sugtrans"/>
    <property type="match status" value="1"/>
</dbReference>
<dbReference type="InterPro" id="IPR017475">
    <property type="entry name" value="EPS_sugar_tfrase"/>
</dbReference>
<dbReference type="GO" id="GO:0016740">
    <property type="term" value="F:transferase activity"/>
    <property type="evidence" value="ECO:0007669"/>
    <property type="project" value="UniProtKB-KW"/>
</dbReference>
<feature type="domain" description="Bacterial sugar transferase" evidence="9">
    <location>
        <begin position="315"/>
        <end position="500"/>
    </location>
</feature>
<feature type="transmembrane region" description="Helical" evidence="8">
    <location>
        <begin position="50"/>
        <end position="71"/>
    </location>
</feature>
<keyword evidence="4 8" id="KW-0812">Transmembrane</keyword>